<dbReference type="Gene3D" id="1.10.132.110">
    <property type="entry name" value="Serum amyloid A protein"/>
    <property type="match status" value="1"/>
</dbReference>
<gene>
    <name evidence="4" type="ORF">X975_07005</name>
</gene>
<dbReference type="OMA" id="LILIMET"/>
<dbReference type="PANTHER" id="PTHR23424">
    <property type="entry name" value="SERUM AMYLOID A"/>
    <property type="match status" value="1"/>
</dbReference>
<dbReference type="Proteomes" id="UP000054359">
    <property type="component" value="Unassembled WGS sequence"/>
</dbReference>
<comment type="similarity">
    <text evidence="1">Belongs to the SAA family.</text>
</comment>
<keyword evidence="5" id="KW-1185">Reference proteome</keyword>
<evidence type="ECO:0000256" key="2">
    <source>
        <dbReference type="SAM" id="MobiDB-lite"/>
    </source>
</evidence>
<dbReference type="SMART" id="SM00197">
    <property type="entry name" value="SAA"/>
    <property type="match status" value="1"/>
</dbReference>
<evidence type="ECO:0000256" key="1">
    <source>
        <dbReference type="ARBA" id="ARBA00007745"/>
    </source>
</evidence>
<feature type="region of interest" description="Disordered" evidence="2">
    <location>
        <begin position="109"/>
        <end position="133"/>
    </location>
</feature>
<dbReference type="EMBL" id="KK113014">
    <property type="protein sequence ID" value="KFM59097.1"/>
    <property type="molecule type" value="Genomic_DNA"/>
</dbReference>
<feature type="non-terminal residue" evidence="4">
    <location>
        <position position="133"/>
    </location>
</feature>
<dbReference type="Pfam" id="PF00277">
    <property type="entry name" value="SAA"/>
    <property type="match status" value="1"/>
</dbReference>
<dbReference type="PRINTS" id="PR00306">
    <property type="entry name" value="SERUMAMYLOID"/>
</dbReference>
<organism evidence="4 5">
    <name type="scientific">Stegodyphus mimosarum</name>
    <name type="common">African social velvet spider</name>
    <dbReference type="NCBI Taxonomy" id="407821"/>
    <lineage>
        <taxon>Eukaryota</taxon>
        <taxon>Metazoa</taxon>
        <taxon>Ecdysozoa</taxon>
        <taxon>Arthropoda</taxon>
        <taxon>Chelicerata</taxon>
        <taxon>Arachnida</taxon>
        <taxon>Araneae</taxon>
        <taxon>Araneomorphae</taxon>
        <taxon>Entelegynae</taxon>
        <taxon>Eresoidea</taxon>
        <taxon>Eresidae</taxon>
        <taxon>Stegodyphus</taxon>
    </lineage>
</organism>
<dbReference type="PROSITE" id="PS51257">
    <property type="entry name" value="PROKAR_LIPOPROTEIN"/>
    <property type="match status" value="1"/>
</dbReference>
<reference evidence="4 5" key="1">
    <citation type="submission" date="2013-11" db="EMBL/GenBank/DDBJ databases">
        <title>Genome sequencing of Stegodyphus mimosarum.</title>
        <authorList>
            <person name="Bechsgaard J."/>
        </authorList>
    </citation>
    <scope>NUCLEOTIDE SEQUENCE [LARGE SCALE GENOMIC DNA]</scope>
</reference>
<dbReference type="InterPro" id="IPR000096">
    <property type="entry name" value="Serum_amyloid_A"/>
</dbReference>
<evidence type="ECO:0000313" key="4">
    <source>
        <dbReference type="EMBL" id="KFM59097.1"/>
    </source>
</evidence>
<accession>A0A087T1V8</accession>
<dbReference type="OrthoDB" id="6112826at2759"/>
<evidence type="ECO:0000256" key="3">
    <source>
        <dbReference type="SAM" id="SignalP"/>
    </source>
</evidence>
<dbReference type="InterPro" id="IPR052464">
    <property type="entry name" value="Synovial_Prolif_Regulator"/>
</dbReference>
<evidence type="ECO:0000313" key="5">
    <source>
        <dbReference type="Proteomes" id="UP000054359"/>
    </source>
</evidence>
<feature type="signal peptide" evidence="3">
    <location>
        <begin position="1"/>
        <end position="23"/>
    </location>
</feature>
<dbReference type="GO" id="GO:0005576">
    <property type="term" value="C:extracellular region"/>
    <property type="evidence" value="ECO:0007669"/>
    <property type="project" value="InterPro"/>
</dbReference>
<dbReference type="PANTHER" id="PTHR23424:SF29">
    <property type="entry name" value="SERUM AMYLOID A PROTEIN"/>
    <property type="match status" value="1"/>
</dbReference>
<feature type="chain" id="PRO_5001829231" evidence="3">
    <location>
        <begin position="24"/>
        <end position="133"/>
    </location>
</feature>
<proteinExistence type="inferred from homology"/>
<dbReference type="AlphaFoldDB" id="A0A087T1V8"/>
<protein>
    <submittedName>
        <fullName evidence="4">Serum amyloid A protein</fullName>
    </submittedName>
</protein>
<sequence length="133" mass="14714">MSSVKALLCVFVCFMAFVSSCEGDLESFANRAWQTGVRYAQHTRQAWQGAGDMFDAYMQMREANTIGADKYFHAKGNYNAAQRGPGGKWAAGVISDVREMLPFQSSGNRAADSLLDKQANEWGRNGGDPNKYR</sequence>
<name>A0A087T1V8_STEMI</name>
<keyword evidence="3" id="KW-0732">Signal</keyword>